<comment type="caution">
    <text evidence="3">Lacks conserved residue(s) required for the propagation of feature annotation.</text>
</comment>
<organism evidence="5 6">
    <name type="scientific">Penicillium atrosanguineum</name>
    <dbReference type="NCBI Taxonomy" id="1132637"/>
    <lineage>
        <taxon>Eukaryota</taxon>
        <taxon>Fungi</taxon>
        <taxon>Dikarya</taxon>
        <taxon>Ascomycota</taxon>
        <taxon>Pezizomycotina</taxon>
        <taxon>Eurotiomycetes</taxon>
        <taxon>Eurotiomycetidae</taxon>
        <taxon>Eurotiales</taxon>
        <taxon>Aspergillaceae</taxon>
        <taxon>Penicillium</taxon>
    </lineage>
</organism>
<keyword evidence="2" id="KW-0902">Two-component regulatory system</keyword>
<dbReference type="AlphaFoldDB" id="A0A9W9PYB2"/>
<dbReference type="Pfam" id="PF00072">
    <property type="entry name" value="Response_reg"/>
    <property type="match status" value="1"/>
</dbReference>
<dbReference type="EMBL" id="JAPZBO010000004">
    <property type="protein sequence ID" value="KAJ5318453.1"/>
    <property type="molecule type" value="Genomic_DNA"/>
</dbReference>
<keyword evidence="6" id="KW-1185">Reference proteome</keyword>
<evidence type="ECO:0000256" key="1">
    <source>
        <dbReference type="ARBA" id="ARBA00022553"/>
    </source>
</evidence>
<comment type="caution">
    <text evidence="5">The sequence shown here is derived from an EMBL/GenBank/DDBJ whole genome shotgun (WGS) entry which is preliminary data.</text>
</comment>
<dbReference type="PANTHER" id="PTHR45339:SF1">
    <property type="entry name" value="HYBRID SIGNAL TRANSDUCTION HISTIDINE KINASE J"/>
    <property type="match status" value="1"/>
</dbReference>
<evidence type="ECO:0000259" key="4">
    <source>
        <dbReference type="PROSITE" id="PS50110"/>
    </source>
</evidence>
<evidence type="ECO:0000313" key="5">
    <source>
        <dbReference type="EMBL" id="KAJ5318453.1"/>
    </source>
</evidence>
<accession>A0A9W9PYB2</accession>
<dbReference type="PANTHER" id="PTHR45339">
    <property type="entry name" value="HYBRID SIGNAL TRANSDUCTION HISTIDINE KINASE J"/>
    <property type="match status" value="1"/>
</dbReference>
<gene>
    <name evidence="5" type="ORF">N7476_004873</name>
</gene>
<reference evidence="5" key="1">
    <citation type="submission" date="2022-12" db="EMBL/GenBank/DDBJ databases">
        <authorList>
            <person name="Petersen C."/>
        </authorList>
    </citation>
    <scope>NUCLEOTIDE SEQUENCE</scope>
    <source>
        <strain evidence="5">IBT 21472</strain>
    </source>
</reference>
<dbReference type="SMART" id="SM00448">
    <property type="entry name" value="REC"/>
    <property type="match status" value="1"/>
</dbReference>
<dbReference type="PROSITE" id="PS50110">
    <property type="entry name" value="RESPONSE_REGULATORY"/>
    <property type="match status" value="1"/>
</dbReference>
<evidence type="ECO:0000256" key="2">
    <source>
        <dbReference type="ARBA" id="ARBA00023012"/>
    </source>
</evidence>
<sequence length="106" mass="11865">MLNLLQTLAFERIDTAWDGAEAVRRVKQTPLSYSVILMEINMPVLNGLEAALQIRGMGVDVPILALTANALKGDMETYAAKGMNDYIEKPVHRNHLLQVLWKWMGA</sequence>
<feature type="domain" description="Response regulatory" evidence="4">
    <location>
        <begin position="1"/>
        <end position="104"/>
    </location>
</feature>
<keyword evidence="1" id="KW-0597">Phosphoprotein</keyword>
<dbReference type="CDD" id="cd17546">
    <property type="entry name" value="REC_hyHK_CKI1_RcsC-like"/>
    <property type="match status" value="1"/>
</dbReference>
<protein>
    <recommendedName>
        <fullName evidence="4">Response regulatory domain-containing protein</fullName>
    </recommendedName>
</protein>
<dbReference type="InterPro" id="IPR011006">
    <property type="entry name" value="CheY-like_superfamily"/>
</dbReference>
<dbReference type="Gene3D" id="3.40.50.2300">
    <property type="match status" value="1"/>
</dbReference>
<dbReference type="Proteomes" id="UP001147746">
    <property type="component" value="Unassembled WGS sequence"/>
</dbReference>
<dbReference type="InterPro" id="IPR001789">
    <property type="entry name" value="Sig_transdc_resp-reg_receiver"/>
</dbReference>
<dbReference type="SUPFAM" id="SSF52172">
    <property type="entry name" value="CheY-like"/>
    <property type="match status" value="1"/>
</dbReference>
<reference evidence="5" key="2">
    <citation type="journal article" date="2023" name="IMA Fungus">
        <title>Comparative genomic study of the Penicillium genus elucidates a diverse pangenome and 15 lateral gene transfer events.</title>
        <authorList>
            <person name="Petersen C."/>
            <person name="Sorensen T."/>
            <person name="Nielsen M.R."/>
            <person name="Sondergaard T.E."/>
            <person name="Sorensen J.L."/>
            <person name="Fitzpatrick D.A."/>
            <person name="Frisvad J.C."/>
            <person name="Nielsen K.L."/>
        </authorList>
    </citation>
    <scope>NUCLEOTIDE SEQUENCE</scope>
    <source>
        <strain evidence="5">IBT 21472</strain>
    </source>
</reference>
<name>A0A9W9PYB2_9EURO</name>
<dbReference type="GO" id="GO:0000160">
    <property type="term" value="P:phosphorelay signal transduction system"/>
    <property type="evidence" value="ECO:0007669"/>
    <property type="project" value="UniProtKB-KW"/>
</dbReference>
<evidence type="ECO:0000313" key="6">
    <source>
        <dbReference type="Proteomes" id="UP001147746"/>
    </source>
</evidence>
<proteinExistence type="predicted"/>
<evidence type="ECO:0000256" key="3">
    <source>
        <dbReference type="PROSITE-ProRule" id="PRU00169"/>
    </source>
</evidence>